<evidence type="ECO:0000313" key="3">
    <source>
        <dbReference type="EMBL" id="SEJ63405.1"/>
    </source>
</evidence>
<feature type="domain" description="SLH" evidence="2">
    <location>
        <begin position="142"/>
        <end position="205"/>
    </location>
</feature>
<reference evidence="4" key="1">
    <citation type="submission" date="2016-10" db="EMBL/GenBank/DDBJ databases">
        <authorList>
            <person name="Varghese N."/>
            <person name="Submissions S."/>
        </authorList>
    </citation>
    <scope>NUCLEOTIDE SEQUENCE [LARGE SCALE GENOMIC DNA]</scope>
    <source>
        <strain evidence="4">CGMCC 1.6763</strain>
    </source>
</reference>
<dbReference type="SUPFAM" id="SSF55797">
    <property type="entry name" value="PR-1-like"/>
    <property type="match status" value="1"/>
</dbReference>
<dbReference type="RefSeq" id="WP_177168372.1">
    <property type="nucleotide sequence ID" value="NZ_FNZF01000004.1"/>
</dbReference>
<dbReference type="Pfam" id="PF00188">
    <property type="entry name" value="CAP"/>
    <property type="match status" value="1"/>
</dbReference>
<name>A0A1H7AQX1_9BACL</name>
<dbReference type="InterPro" id="IPR001119">
    <property type="entry name" value="SLH_dom"/>
</dbReference>
<feature type="domain" description="SLH" evidence="2">
    <location>
        <begin position="87"/>
        <end position="141"/>
    </location>
</feature>
<feature type="domain" description="SLH" evidence="2">
    <location>
        <begin position="22"/>
        <end position="85"/>
    </location>
</feature>
<protein>
    <submittedName>
        <fullName evidence="3">Uncharacterized protein, YkwD family</fullName>
    </submittedName>
</protein>
<dbReference type="EMBL" id="FNZF01000004">
    <property type="protein sequence ID" value="SEJ63405.1"/>
    <property type="molecule type" value="Genomic_DNA"/>
</dbReference>
<dbReference type="AlphaFoldDB" id="A0A1H7AQX1"/>
<evidence type="ECO:0000313" key="4">
    <source>
        <dbReference type="Proteomes" id="UP000199200"/>
    </source>
</evidence>
<dbReference type="Proteomes" id="UP000199200">
    <property type="component" value="Unassembled WGS sequence"/>
</dbReference>
<gene>
    <name evidence="3" type="ORF">SAMN04488127_2359</name>
</gene>
<sequence>MLKRFLAAILLAFTVPSAASAATKSFTDVGPSFWAAEEIQELTQLGALKGYPEGRFYPNNLLTRAQSAKVLHELTNPQQAPQGFRTQFTDATPNHWAYGYIRDLTHSGVFRNAESFRPEENLSRAQMAKIIVESFDIITDDNDLSFFADTPSGEFHTYITTIAELGITTGRANSRFEPNGKVSRAQFAVFASRALEFDRKRDAGEIVYDKESEQYVDLTDASPNPPSPQEEISQQTIDLVNAEREARGIAPLTADPALSMMAQLKSEDMAENNYFEHESPTYGQVWDMAAMFDYPFTRIGENIAWNQQSAKEVVTDWMNSQGHRENILDPRYTHIGAGFAKNAEGETYWTHHFSRK</sequence>
<feature type="signal peptide" evidence="1">
    <location>
        <begin position="1"/>
        <end position="21"/>
    </location>
</feature>
<dbReference type="PANTHER" id="PTHR31157:SF1">
    <property type="entry name" value="SCP DOMAIN-CONTAINING PROTEIN"/>
    <property type="match status" value="1"/>
</dbReference>
<accession>A0A1H7AQX1</accession>
<keyword evidence="4" id="KW-1185">Reference proteome</keyword>
<dbReference type="Pfam" id="PF00395">
    <property type="entry name" value="SLH"/>
    <property type="match status" value="3"/>
</dbReference>
<dbReference type="PROSITE" id="PS51272">
    <property type="entry name" value="SLH"/>
    <property type="match status" value="3"/>
</dbReference>
<dbReference type="CDD" id="cd05379">
    <property type="entry name" value="CAP_bacterial"/>
    <property type="match status" value="1"/>
</dbReference>
<keyword evidence="1" id="KW-0732">Signal</keyword>
<feature type="chain" id="PRO_5011616682" evidence="1">
    <location>
        <begin position="22"/>
        <end position="356"/>
    </location>
</feature>
<dbReference type="STRING" id="426757.SAMN04488127_2359"/>
<dbReference type="Gene3D" id="3.40.33.10">
    <property type="entry name" value="CAP"/>
    <property type="match status" value="1"/>
</dbReference>
<dbReference type="InterPro" id="IPR035940">
    <property type="entry name" value="CAP_sf"/>
</dbReference>
<proteinExistence type="predicted"/>
<evidence type="ECO:0000259" key="2">
    <source>
        <dbReference type="PROSITE" id="PS51272"/>
    </source>
</evidence>
<dbReference type="InterPro" id="IPR014044">
    <property type="entry name" value="CAP_dom"/>
</dbReference>
<organism evidence="3 4">
    <name type="scientific">Bhargavaea ginsengi</name>
    <dbReference type="NCBI Taxonomy" id="426757"/>
    <lineage>
        <taxon>Bacteria</taxon>
        <taxon>Bacillati</taxon>
        <taxon>Bacillota</taxon>
        <taxon>Bacilli</taxon>
        <taxon>Bacillales</taxon>
        <taxon>Caryophanaceae</taxon>
        <taxon>Bhargavaea</taxon>
    </lineage>
</organism>
<evidence type="ECO:0000256" key="1">
    <source>
        <dbReference type="SAM" id="SignalP"/>
    </source>
</evidence>
<dbReference type="PANTHER" id="PTHR31157">
    <property type="entry name" value="SCP DOMAIN-CONTAINING PROTEIN"/>
    <property type="match status" value="1"/>
</dbReference>